<dbReference type="Gene3D" id="3.40.50.1000">
    <property type="entry name" value="HAD superfamily/HAD-like"/>
    <property type="match status" value="1"/>
</dbReference>
<dbReference type="STRING" id="1296120.A0A1B9GXP5"/>
<dbReference type="GO" id="GO:0120029">
    <property type="term" value="P:proton export across plasma membrane"/>
    <property type="evidence" value="ECO:0007669"/>
    <property type="project" value="UniProtKB-UniRule"/>
</dbReference>
<dbReference type="GO" id="GO:0008553">
    <property type="term" value="F:P-type proton-exporting transporter activity"/>
    <property type="evidence" value="ECO:0007669"/>
    <property type="project" value="UniProtKB-UniRule"/>
</dbReference>
<dbReference type="SFLD" id="SFLDF00027">
    <property type="entry name" value="p-type_atpase"/>
    <property type="match status" value="1"/>
</dbReference>
<keyword evidence="6 10" id="KW-0067">ATP-binding</keyword>
<comment type="subcellular location">
    <subcellularLocation>
        <location evidence="10">Cell membrane</location>
        <topology evidence="10">Multi-pass membrane protein</topology>
    </subcellularLocation>
    <subcellularLocation>
        <location evidence="2">Membrane</location>
        <topology evidence="2">Multi-pass membrane protein</topology>
    </subcellularLocation>
</comment>
<evidence type="ECO:0000256" key="6">
    <source>
        <dbReference type="ARBA" id="ARBA00022840"/>
    </source>
</evidence>
<feature type="transmembrane region" description="Helical" evidence="10">
    <location>
        <begin position="387"/>
        <end position="415"/>
    </location>
</feature>
<dbReference type="CDD" id="cd02076">
    <property type="entry name" value="P-type_ATPase_H"/>
    <property type="match status" value="1"/>
</dbReference>
<evidence type="ECO:0000313" key="14">
    <source>
        <dbReference type="Proteomes" id="UP000092666"/>
    </source>
</evidence>
<evidence type="ECO:0000313" key="13">
    <source>
        <dbReference type="EMBL" id="OCF35802.1"/>
    </source>
</evidence>
<dbReference type="GO" id="GO:0016887">
    <property type="term" value="F:ATP hydrolysis activity"/>
    <property type="evidence" value="ECO:0007669"/>
    <property type="project" value="InterPro"/>
</dbReference>
<dbReference type="Pfam" id="PF00122">
    <property type="entry name" value="E1-E2_ATPase"/>
    <property type="match status" value="2"/>
</dbReference>
<feature type="transmembrane region" description="Helical" evidence="10">
    <location>
        <begin position="345"/>
        <end position="367"/>
    </location>
</feature>
<dbReference type="PRINTS" id="PR00120">
    <property type="entry name" value="HATPASE"/>
</dbReference>
<feature type="compositionally biased region" description="Basic and acidic residues" evidence="11">
    <location>
        <begin position="20"/>
        <end position="33"/>
    </location>
</feature>
<keyword evidence="8 10" id="KW-1133">Transmembrane helix</keyword>
<feature type="region of interest" description="Disordered" evidence="11">
    <location>
        <begin position="983"/>
        <end position="1118"/>
    </location>
</feature>
<dbReference type="SFLD" id="SFLDG00002">
    <property type="entry name" value="C1.7:_P-type_atpase_like"/>
    <property type="match status" value="1"/>
</dbReference>
<feature type="compositionally biased region" description="Basic and acidic residues" evidence="11">
    <location>
        <begin position="1050"/>
        <end position="1075"/>
    </location>
</feature>
<evidence type="ECO:0000256" key="3">
    <source>
        <dbReference type="ARBA" id="ARBA00008804"/>
    </source>
</evidence>
<proteinExistence type="inferred from homology"/>
<evidence type="ECO:0000256" key="11">
    <source>
        <dbReference type="SAM" id="MobiDB-lite"/>
    </source>
</evidence>
<comment type="catalytic activity">
    <reaction evidence="10">
        <text>ATP + H2O + H(+)(in) = ADP + phosphate + 2 H(+)(out)</text>
        <dbReference type="Rhea" id="RHEA:20852"/>
        <dbReference type="ChEBI" id="CHEBI:15377"/>
        <dbReference type="ChEBI" id="CHEBI:15378"/>
        <dbReference type="ChEBI" id="CHEBI:30616"/>
        <dbReference type="ChEBI" id="CHEBI:43474"/>
        <dbReference type="ChEBI" id="CHEBI:456216"/>
        <dbReference type="EC" id="7.1.2.1"/>
    </reaction>
</comment>
<dbReference type="SUPFAM" id="SSF81665">
    <property type="entry name" value="Calcium ATPase, transmembrane domain M"/>
    <property type="match status" value="1"/>
</dbReference>
<evidence type="ECO:0000256" key="7">
    <source>
        <dbReference type="ARBA" id="ARBA00022967"/>
    </source>
</evidence>
<organism evidence="13 14">
    <name type="scientific">Kwoniella heveanensis BCC8398</name>
    <dbReference type="NCBI Taxonomy" id="1296120"/>
    <lineage>
        <taxon>Eukaryota</taxon>
        <taxon>Fungi</taxon>
        <taxon>Dikarya</taxon>
        <taxon>Basidiomycota</taxon>
        <taxon>Agaricomycotina</taxon>
        <taxon>Tremellomycetes</taxon>
        <taxon>Tremellales</taxon>
        <taxon>Cryptococcaceae</taxon>
        <taxon>Kwoniella</taxon>
    </lineage>
</organism>
<dbReference type="InterPro" id="IPR023214">
    <property type="entry name" value="HAD_sf"/>
</dbReference>
<dbReference type="AlphaFoldDB" id="A0A1B9GXP5"/>
<evidence type="ECO:0000256" key="1">
    <source>
        <dbReference type="ARBA" id="ARBA00003417"/>
    </source>
</evidence>
<keyword evidence="5 10" id="KW-0547">Nucleotide-binding</keyword>
<gene>
    <name evidence="13" type="ORF">I316_02295</name>
</gene>
<reference evidence="14" key="2">
    <citation type="submission" date="2013-12" db="EMBL/GenBank/DDBJ databases">
        <title>Evolution of pathogenesis and genome organization in the Tremellales.</title>
        <authorList>
            <person name="Cuomo C."/>
            <person name="Litvintseva A."/>
            <person name="Heitman J."/>
            <person name="Chen Y."/>
            <person name="Sun S."/>
            <person name="Springer D."/>
            <person name="Dromer F."/>
            <person name="Young S."/>
            <person name="Zeng Q."/>
            <person name="Chapman S."/>
            <person name="Gujja S."/>
            <person name="Saif S."/>
            <person name="Birren B."/>
        </authorList>
    </citation>
    <scope>NUCLEOTIDE SEQUENCE [LARGE SCALE GENOMIC DNA]</scope>
    <source>
        <strain evidence="14">BCC8398</strain>
    </source>
</reference>
<dbReference type="PANTHER" id="PTHR42861">
    <property type="entry name" value="CALCIUM-TRANSPORTING ATPASE"/>
    <property type="match status" value="1"/>
</dbReference>
<dbReference type="PROSITE" id="PS00154">
    <property type="entry name" value="ATPASE_E1_E2"/>
    <property type="match status" value="1"/>
</dbReference>
<dbReference type="SFLD" id="SFLDS00003">
    <property type="entry name" value="Haloacid_Dehalogenase"/>
    <property type="match status" value="1"/>
</dbReference>
<dbReference type="InterPro" id="IPR008250">
    <property type="entry name" value="ATPase_P-typ_transduc_dom_A_sf"/>
</dbReference>
<dbReference type="EMBL" id="KI669497">
    <property type="protein sequence ID" value="OCF35802.1"/>
    <property type="molecule type" value="Genomic_DNA"/>
</dbReference>
<feature type="region of interest" description="Disordered" evidence="11">
    <location>
        <begin position="1"/>
        <end position="33"/>
    </location>
</feature>
<dbReference type="FunFam" id="3.40.1110.10:FF:000005">
    <property type="entry name" value="Plasma membrane ATPase"/>
    <property type="match status" value="1"/>
</dbReference>
<evidence type="ECO:0000256" key="10">
    <source>
        <dbReference type="RuleBase" id="RU362083"/>
    </source>
</evidence>
<dbReference type="Pfam" id="PF00702">
    <property type="entry name" value="Hydrolase"/>
    <property type="match status" value="1"/>
</dbReference>
<keyword evidence="4 10" id="KW-0812">Transmembrane</keyword>
<name>A0A1B9GXP5_9TREE</name>
<dbReference type="SUPFAM" id="SSF81653">
    <property type="entry name" value="Calcium ATPase, transduction domain A"/>
    <property type="match status" value="2"/>
</dbReference>
<dbReference type="OrthoDB" id="116380at2759"/>
<dbReference type="GO" id="GO:0005524">
    <property type="term" value="F:ATP binding"/>
    <property type="evidence" value="ECO:0007669"/>
    <property type="project" value="UniProtKB-UniRule"/>
</dbReference>
<feature type="transmembrane region" description="Helical" evidence="10">
    <location>
        <begin position="880"/>
        <end position="901"/>
    </location>
</feature>
<dbReference type="InterPro" id="IPR023298">
    <property type="entry name" value="ATPase_P-typ_TM_dom_sf"/>
</dbReference>
<dbReference type="Pfam" id="PF00690">
    <property type="entry name" value="Cation_ATPase_N"/>
    <property type="match status" value="1"/>
</dbReference>
<dbReference type="InterPro" id="IPR023299">
    <property type="entry name" value="ATPase_P-typ_cyto_dom_N"/>
</dbReference>
<dbReference type="InterPro" id="IPR059000">
    <property type="entry name" value="ATPase_P-type_domA"/>
</dbReference>
<keyword evidence="10" id="KW-0813">Transport</keyword>
<comment type="function">
    <text evidence="1">The plasma membrane ATPase of plants and fungi is a hydrogen ion pump. The proton gradient it generates drives the active transport of nutrients by H(+)-symport. The resulting external acidification and/or internal alkinization may mediate growth responses.</text>
</comment>
<dbReference type="SMART" id="SM00831">
    <property type="entry name" value="Cation_ATPase_N"/>
    <property type="match status" value="1"/>
</dbReference>
<feature type="compositionally biased region" description="Basic residues" evidence="11">
    <location>
        <begin position="1"/>
        <end position="10"/>
    </location>
</feature>
<feature type="transmembrane region" description="Helical" evidence="10">
    <location>
        <begin position="779"/>
        <end position="798"/>
    </location>
</feature>
<feature type="domain" description="Cation-transporting P-type ATPase N-terminal" evidence="12">
    <location>
        <begin position="85"/>
        <end position="154"/>
    </location>
</feature>
<feature type="region of interest" description="Disordered" evidence="11">
    <location>
        <begin position="250"/>
        <end position="281"/>
    </location>
</feature>
<feature type="compositionally biased region" description="Basic and acidic residues" evidence="11">
    <location>
        <begin position="1083"/>
        <end position="1118"/>
    </location>
</feature>
<keyword evidence="10" id="KW-0375">Hydrogen ion transport</keyword>
<dbReference type="InterPro" id="IPR044492">
    <property type="entry name" value="P_typ_ATPase_HD_dom"/>
</dbReference>
<feature type="compositionally biased region" description="Basic and acidic residues" evidence="11">
    <location>
        <begin position="999"/>
        <end position="1039"/>
    </location>
</feature>
<dbReference type="FunFam" id="3.40.50.1000:FF:000008">
    <property type="entry name" value="Plasma membrane ATPase"/>
    <property type="match status" value="1"/>
</dbReference>
<feature type="compositionally biased region" description="Polar residues" evidence="11">
    <location>
        <begin position="984"/>
        <end position="997"/>
    </location>
</feature>
<dbReference type="InterPro" id="IPR004014">
    <property type="entry name" value="ATPase_P-typ_cation-transptr_N"/>
</dbReference>
<dbReference type="Proteomes" id="UP000092666">
    <property type="component" value="Unassembled WGS sequence"/>
</dbReference>
<feature type="transmembrane region" description="Helical" evidence="10">
    <location>
        <begin position="747"/>
        <end position="767"/>
    </location>
</feature>
<dbReference type="Gene3D" id="3.40.1110.10">
    <property type="entry name" value="Calcium-transporting ATPase, cytoplasmic domain N"/>
    <property type="match status" value="1"/>
</dbReference>
<evidence type="ECO:0000259" key="12">
    <source>
        <dbReference type="SMART" id="SM00831"/>
    </source>
</evidence>
<feature type="transmembrane region" description="Helical" evidence="10">
    <location>
        <begin position="810"/>
        <end position="829"/>
    </location>
</feature>
<keyword evidence="14" id="KW-1185">Reference proteome</keyword>
<feature type="transmembrane region" description="Helical" evidence="10">
    <location>
        <begin position="130"/>
        <end position="149"/>
    </location>
</feature>
<dbReference type="InterPro" id="IPR036412">
    <property type="entry name" value="HAD-like_sf"/>
</dbReference>
<dbReference type="PRINTS" id="PR00119">
    <property type="entry name" value="CATATPASE"/>
</dbReference>
<dbReference type="GO" id="GO:0005886">
    <property type="term" value="C:plasma membrane"/>
    <property type="evidence" value="ECO:0007669"/>
    <property type="project" value="UniProtKB-SubCell"/>
</dbReference>
<dbReference type="NCBIfam" id="TIGR01494">
    <property type="entry name" value="ATPase_P-type"/>
    <property type="match status" value="3"/>
</dbReference>
<dbReference type="NCBIfam" id="TIGR01647">
    <property type="entry name" value="ATPase-IIIA_H"/>
    <property type="match status" value="1"/>
</dbReference>
<sequence length="1118" mass="122817">MALTHRKNHKKDAESGDAEAEAKRNEEEEKKKYQGEEYEVLLRYVEEQKQKLKNKKDDDDDEDEKNVKYVRKWYTPWKKVKVDQGGKKVPAEWLETDRQKGLSSSDIDERRKHSGYNELESPTENQFIKFISYFRGPILYVMELAVLLAAGLRDWIDFGVIIGILFLNAGVGWYQEKQAGDIVAQLKAGIALKAVVVRDGSEQEIEARDLVPGDIVILEEGNTIAADAKILGDYEDKDGAKSKEILDRLEKSKKNSNNNNHSDDDEDDHDDDGPNKGPSLCSVDQSAITGESLAVDKFVGDIAYYTCGVKRGKCYGIVTVSAKNSFVGKTAALVSNSNEQGHFQIVLGGIGLTLLVLVVCFIFIVWIGGFFRGTAIATPSQNNLLVYALIFLIIGVPVGLPVVTTTTLAVGAAYLARRKAIVQKLTAIESLAGVDILCSDKTGTLTANKLSLNDPYIAPDVDPNWFMTVAVLASSHNIRGLDPIDKVTIVGLKDYPKAQEMLKSGWKTNKFTPFDPVSKRITAEVEKEGKHYTCAKGAPNAILKLAKFDPQIVADYRNQSQQFASRGFRSLGVAVKEDGKEWELLGMLCMFDPPRGDTAKTIGEAHELGISVKMLTGDAVAIAKETCKQLGLSTNVYDSEKLIGGTMAGSDIRDFVEAADGFAEVFPEHKYQVVNLLQERGHLTAMTGDGVNDAPSLKKADCGIAVEGASDAARTAADVVFLDEGLSTIITAIKVARQIFHRMKAYIIYRIALCVHLQVYLMLSILIKNETIRVDLVVFLAIFADVATIAIAYDRAPYARQPVEWQLPKVWIISTVMGLLLAAGTWIIRGTLYLESGGIIQNFGSVQEILFLEVALTESWVIFITRLAQEPGTPNVFPSWQLIIAVLGVDILASIFALFGWISGPAIEHGGWVDIVTVVKIWGYSFGVTVVVLLVYLILNKIRWLDSIGRVSRSKRNEKLENFLTDLQRLTIVHESDHTGSYYRFSSNGSGTATPGQANEDKDKDNKSNDKKKGQAKDQQTKRDAKDAKSDDSKQKDGQTDGGAQGGDKALADDAGKSDEAVKQKRNEDRIDEKQTLGGAAQDADRAEVDKKGTGQGHKKEGESRTDEESSEGTHVEP</sequence>
<evidence type="ECO:0000256" key="5">
    <source>
        <dbReference type="ARBA" id="ARBA00022741"/>
    </source>
</evidence>
<accession>A0A1B9GXP5</accession>
<keyword evidence="7 10" id="KW-1278">Translocase</keyword>
<protein>
    <recommendedName>
        <fullName evidence="10">Plasma membrane ATPase</fullName>
        <ecNumber evidence="10">7.1.2.1</ecNumber>
    </recommendedName>
</protein>
<evidence type="ECO:0000256" key="9">
    <source>
        <dbReference type="ARBA" id="ARBA00023136"/>
    </source>
</evidence>
<dbReference type="InterPro" id="IPR018303">
    <property type="entry name" value="ATPase_P-typ_P_site"/>
</dbReference>
<reference evidence="13 14" key="1">
    <citation type="submission" date="2013-07" db="EMBL/GenBank/DDBJ databases">
        <title>The Genome Sequence of Cryptococcus heveanensis BCC8398.</title>
        <authorList>
            <consortium name="The Broad Institute Genome Sequencing Platform"/>
            <person name="Cuomo C."/>
            <person name="Litvintseva A."/>
            <person name="Chen Y."/>
            <person name="Heitman J."/>
            <person name="Sun S."/>
            <person name="Springer D."/>
            <person name="Dromer F."/>
            <person name="Young S.K."/>
            <person name="Zeng Q."/>
            <person name="Gargeya S."/>
            <person name="Fitzgerald M."/>
            <person name="Abouelleil A."/>
            <person name="Alvarado L."/>
            <person name="Berlin A.M."/>
            <person name="Chapman S.B."/>
            <person name="Dewar J."/>
            <person name="Goldberg J."/>
            <person name="Griggs A."/>
            <person name="Gujja S."/>
            <person name="Hansen M."/>
            <person name="Howarth C."/>
            <person name="Imamovic A."/>
            <person name="Larimer J."/>
            <person name="McCowan C."/>
            <person name="Murphy C."/>
            <person name="Pearson M."/>
            <person name="Priest M."/>
            <person name="Roberts A."/>
            <person name="Saif S."/>
            <person name="Shea T."/>
            <person name="Sykes S."/>
            <person name="Wortman J."/>
            <person name="Nusbaum C."/>
            <person name="Birren B."/>
        </authorList>
    </citation>
    <scope>NUCLEOTIDE SEQUENCE [LARGE SCALE GENOMIC DNA]</scope>
    <source>
        <strain evidence="13 14">BCC8398</strain>
    </source>
</reference>
<feature type="transmembrane region" description="Helical" evidence="10">
    <location>
        <begin position="921"/>
        <end position="939"/>
    </location>
</feature>
<dbReference type="Gene3D" id="2.70.150.10">
    <property type="entry name" value="Calcium-transporting ATPase, cytoplasmic transduction domain A"/>
    <property type="match status" value="2"/>
</dbReference>
<dbReference type="InterPro" id="IPR006534">
    <property type="entry name" value="P-type_ATPase_IIIA"/>
</dbReference>
<dbReference type="InterPro" id="IPR001757">
    <property type="entry name" value="P_typ_ATPase"/>
</dbReference>
<comment type="similarity">
    <text evidence="3 10">Belongs to the cation transport ATPase (P-type) (TC 3.A.3) family. Type IIIA subfamily.</text>
</comment>
<evidence type="ECO:0000256" key="4">
    <source>
        <dbReference type="ARBA" id="ARBA00022692"/>
    </source>
</evidence>
<dbReference type="Gene3D" id="1.20.1110.10">
    <property type="entry name" value="Calcium-transporting ATPase, transmembrane domain"/>
    <property type="match status" value="2"/>
</dbReference>
<dbReference type="EC" id="7.1.2.1" evidence="10"/>
<evidence type="ECO:0000256" key="8">
    <source>
        <dbReference type="ARBA" id="ARBA00022989"/>
    </source>
</evidence>
<keyword evidence="10" id="KW-0460">Magnesium</keyword>
<evidence type="ECO:0000256" key="2">
    <source>
        <dbReference type="ARBA" id="ARBA00004141"/>
    </source>
</evidence>
<keyword evidence="10" id="KW-0406">Ion transport</keyword>
<keyword evidence="9 10" id="KW-0472">Membrane</keyword>
<feature type="transmembrane region" description="Helical" evidence="10">
    <location>
        <begin position="155"/>
        <end position="174"/>
    </location>
</feature>
<dbReference type="SUPFAM" id="SSF56784">
    <property type="entry name" value="HAD-like"/>
    <property type="match status" value="1"/>
</dbReference>